<sequence length="184" mass="19922">MSHYSIYFSFIANLEGGPATKGYVPDAGNSRSGVTIATGFDLGQRKLADLQALDLPDTLLERLRPYLGLTGQAAVTQLATQPLNITAAEAEQIDEAYKEPFINRLAASYAKSGGGDFAQLPAQMQTVIASVAFQYGDLASRTPNFWKQVVAHDWSAAHSNLLNFGGRYTSRRCQEAELLSQAMS</sequence>
<keyword evidence="1" id="KW-0929">Antimicrobial</keyword>
<dbReference type="Pfam" id="PF16754">
    <property type="entry name" value="Pesticin"/>
    <property type="match status" value="1"/>
</dbReference>
<feature type="domain" description="Pesticin C-terminal" evidence="3">
    <location>
        <begin position="6"/>
        <end position="154"/>
    </location>
</feature>
<evidence type="ECO:0000256" key="1">
    <source>
        <dbReference type="ARBA" id="ARBA00022529"/>
    </source>
</evidence>
<evidence type="ECO:0000259" key="3">
    <source>
        <dbReference type="Pfam" id="PF16754"/>
    </source>
</evidence>
<evidence type="ECO:0000256" key="2">
    <source>
        <dbReference type="ARBA" id="ARBA00022638"/>
    </source>
</evidence>
<gene>
    <name evidence="4" type="ORF">SAMN05421553_4173</name>
</gene>
<dbReference type="InterPro" id="IPR023347">
    <property type="entry name" value="Lysozyme_dom_sf"/>
</dbReference>
<dbReference type="GO" id="GO:0031640">
    <property type="term" value="P:killing of cells of another organism"/>
    <property type="evidence" value="ECO:0007669"/>
    <property type="project" value="UniProtKB-KW"/>
</dbReference>
<dbReference type="GO" id="GO:0003796">
    <property type="term" value="F:lysozyme activity"/>
    <property type="evidence" value="ECO:0007669"/>
    <property type="project" value="InterPro"/>
</dbReference>
<dbReference type="InterPro" id="IPR031922">
    <property type="entry name" value="Pesticin_C"/>
</dbReference>
<dbReference type="CDD" id="cd16902">
    <property type="entry name" value="pesticin_lyz"/>
    <property type="match status" value="1"/>
</dbReference>
<keyword evidence="2" id="KW-0081">Bacteriolytic enzyme</keyword>
<dbReference type="Gene3D" id="1.10.530.40">
    <property type="match status" value="1"/>
</dbReference>
<name>A0A1H5GKR8_PSEAG</name>
<dbReference type="STRING" id="53406.SAMN05421553_4173"/>
<dbReference type="AlphaFoldDB" id="A0A1H5GKR8"/>
<accession>A0A1H5GKR8</accession>
<keyword evidence="5" id="KW-1185">Reference proteome</keyword>
<dbReference type="OrthoDB" id="8808411at2"/>
<dbReference type="RefSeq" id="WP_090386525.1">
    <property type="nucleotide sequence ID" value="NZ_FNSC01000001.1"/>
</dbReference>
<evidence type="ECO:0000313" key="5">
    <source>
        <dbReference type="Proteomes" id="UP000242849"/>
    </source>
</evidence>
<evidence type="ECO:0000313" key="4">
    <source>
        <dbReference type="EMBL" id="SEE16230.1"/>
    </source>
</evidence>
<reference evidence="5" key="1">
    <citation type="submission" date="2016-10" db="EMBL/GenBank/DDBJ databases">
        <authorList>
            <person name="Varghese N."/>
            <person name="Submissions S."/>
        </authorList>
    </citation>
    <scope>NUCLEOTIDE SEQUENCE [LARGE SCALE GENOMIC DNA]</scope>
    <source>
        <strain evidence="5">DSM 12111</strain>
    </source>
</reference>
<organism evidence="4 5">
    <name type="scientific">Pseudomonas anguilliseptica</name>
    <dbReference type="NCBI Taxonomy" id="53406"/>
    <lineage>
        <taxon>Bacteria</taxon>
        <taxon>Pseudomonadati</taxon>
        <taxon>Pseudomonadota</taxon>
        <taxon>Gammaproteobacteria</taxon>
        <taxon>Pseudomonadales</taxon>
        <taxon>Pseudomonadaceae</taxon>
        <taxon>Pseudomonas</taxon>
    </lineage>
</organism>
<dbReference type="EMBL" id="FNSC01000001">
    <property type="protein sequence ID" value="SEE16230.1"/>
    <property type="molecule type" value="Genomic_DNA"/>
</dbReference>
<dbReference type="SUPFAM" id="SSF53955">
    <property type="entry name" value="Lysozyme-like"/>
    <property type="match status" value="1"/>
</dbReference>
<dbReference type="Proteomes" id="UP000242849">
    <property type="component" value="Unassembled WGS sequence"/>
</dbReference>
<dbReference type="InterPro" id="IPR023346">
    <property type="entry name" value="Lysozyme-like_dom_sf"/>
</dbReference>
<dbReference type="GO" id="GO:0042742">
    <property type="term" value="P:defense response to bacterium"/>
    <property type="evidence" value="ECO:0007669"/>
    <property type="project" value="UniProtKB-KW"/>
</dbReference>
<protein>
    <submittedName>
        <fullName evidence="4">Toxin homologue of phage lysozyme</fullName>
    </submittedName>
</protein>
<proteinExistence type="predicted"/>